<evidence type="ECO:0000313" key="5">
    <source>
        <dbReference type="EMBL" id="KDQ56040.1"/>
    </source>
</evidence>
<dbReference type="Pfam" id="PF08729">
    <property type="entry name" value="HUN"/>
    <property type="match status" value="1"/>
</dbReference>
<feature type="region of interest" description="Disordered" evidence="2">
    <location>
        <begin position="263"/>
        <end position="295"/>
    </location>
</feature>
<evidence type="ECO:0000313" key="6">
    <source>
        <dbReference type="Proteomes" id="UP000027265"/>
    </source>
</evidence>
<feature type="compositionally biased region" description="Pro residues" evidence="2">
    <location>
        <begin position="110"/>
        <end position="121"/>
    </location>
</feature>
<protein>
    <recommendedName>
        <fullName evidence="7">Ubinuclein middle domain-containing protein</fullName>
    </recommendedName>
</protein>
<feature type="compositionally biased region" description="Basic and acidic residues" evidence="2">
    <location>
        <begin position="475"/>
        <end position="502"/>
    </location>
</feature>
<dbReference type="STRING" id="933084.A0A067PQE8"/>
<dbReference type="HOGENOM" id="CLU_022330_0_0_1"/>
<organism evidence="5 6">
    <name type="scientific">Jaapia argillacea MUCL 33604</name>
    <dbReference type="NCBI Taxonomy" id="933084"/>
    <lineage>
        <taxon>Eukaryota</taxon>
        <taxon>Fungi</taxon>
        <taxon>Dikarya</taxon>
        <taxon>Basidiomycota</taxon>
        <taxon>Agaricomycotina</taxon>
        <taxon>Agaricomycetes</taxon>
        <taxon>Agaricomycetidae</taxon>
        <taxon>Jaapiales</taxon>
        <taxon>Jaapiaceae</taxon>
        <taxon>Jaapia</taxon>
    </lineage>
</organism>
<dbReference type="InterPro" id="IPR014840">
    <property type="entry name" value="HRD"/>
</dbReference>
<evidence type="ECO:0008006" key="7">
    <source>
        <dbReference type="Google" id="ProtNLM"/>
    </source>
</evidence>
<evidence type="ECO:0000259" key="4">
    <source>
        <dbReference type="Pfam" id="PF14075"/>
    </source>
</evidence>
<evidence type="ECO:0000259" key="3">
    <source>
        <dbReference type="Pfam" id="PF08729"/>
    </source>
</evidence>
<dbReference type="EMBL" id="KL197723">
    <property type="protein sequence ID" value="KDQ56040.1"/>
    <property type="molecule type" value="Genomic_DNA"/>
</dbReference>
<evidence type="ECO:0000256" key="2">
    <source>
        <dbReference type="SAM" id="MobiDB-lite"/>
    </source>
</evidence>
<proteinExistence type="predicted"/>
<keyword evidence="1" id="KW-0597">Phosphoprotein</keyword>
<dbReference type="AlphaFoldDB" id="A0A067PQE8"/>
<name>A0A067PQE8_9AGAM</name>
<dbReference type="Pfam" id="PF14075">
    <property type="entry name" value="UBN_AB"/>
    <property type="match status" value="1"/>
</dbReference>
<feature type="compositionally biased region" description="Low complexity" evidence="2">
    <location>
        <begin position="21"/>
        <end position="37"/>
    </location>
</feature>
<gene>
    <name evidence="5" type="ORF">JAAARDRAFT_59490</name>
</gene>
<feature type="domain" description="Ubinuclein middle" evidence="4">
    <location>
        <begin position="321"/>
        <end position="570"/>
    </location>
</feature>
<feature type="domain" description="Hpc2-related" evidence="3">
    <location>
        <begin position="184"/>
        <end position="232"/>
    </location>
</feature>
<feature type="compositionally biased region" description="Low complexity" evidence="2">
    <location>
        <begin position="78"/>
        <end position="99"/>
    </location>
</feature>
<feature type="region of interest" description="Disordered" evidence="2">
    <location>
        <begin position="146"/>
        <end position="202"/>
    </location>
</feature>
<feature type="compositionally biased region" description="Basic and acidic residues" evidence="2">
    <location>
        <begin position="573"/>
        <end position="588"/>
    </location>
</feature>
<sequence>MDTDVEMSSSKEISENLRETSPSLASAPPATDSSAPNSPIPIDDSDVQSISGKSTDRRSSIVTVDEPNGDVAEKKPKSSASNTVAAATSASKPASTAHAPKPKSTKPPRPRSPSPTPPAPAPRLQTIRLDISLAGPEVYEVDVSKLAKATGQRPPTPPLPKIDTSDSEGDDEGSGKDKDKDAKPKKKRKRPTGAEYYDLNDPFIDDSDLALDQRTHFAQTKQQGFYVSSGEVALMKEKTPKKPKSKKISLLGVTALKRENPQNAVAGPSSISAPPLGSRHSPIAIGSDNEDDKNGLKRKASLMSVDISDGKKKRKTVEIRPFHPELEAAIQELKNAIANENWDVKGKFPPGIKPQLAQVALKAVVLGEYDDNFFNLMPRLFPYNKFTMTKLIKRTIFSDHIRILNERQDVLLQELAELTKVGFEKAQEEWEKSVVQWEKRQEKAKAEAEVSGEGTPAASAPPLPIQATPSGDGETADRETSAPKEPPPHGKEKEKEPHPPAKKYRLTDDMKALLWNLVMLSNECCRIENEKNVLENSPLQVSEQGLRKALYQKIVAAFPTGWMSSGQISREVSSLKKKIEKEEKEKEE</sequence>
<dbReference type="Proteomes" id="UP000027265">
    <property type="component" value="Unassembled WGS sequence"/>
</dbReference>
<dbReference type="OrthoDB" id="5576775at2759"/>
<dbReference type="InterPro" id="IPR026947">
    <property type="entry name" value="UBN_middle_dom"/>
</dbReference>
<accession>A0A067PQE8</accession>
<feature type="region of interest" description="Disordered" evidence="2">
    <location>
        <begin position="567"/>
        <end position="588"/>
    </location>
</feature>
<feature type="region of interest" description="Disordered" evidence="2">
    <location>
        <begin position="445"/>
        <end position="502"/>
    </location>
</feature>
<keyword evidence="6" id="KW-1185">Reference proteome</keyword>
<evidence type="ECO:0000256" key="1">
    <source>
        <dbReference type="ARBA" id="ARBA00022553"/>
    </source>
</evidence>
<feature type="compositionally biased region" description="Basic and acidic residues" evidence="2">
    <location>
        <begin position="173"/>
        <end position="182"/>
    </location>
</feature>
<feature type="compositionally biased region" description="Polar residues" evidence="2">
    <location>
        <begin position="1"/>
        <end position="11"/>
    </location>
</feature>
<feature type="region of interest" description="Disordered" evidence="2">
    <location>
        <begin position="1"/>
        <end position="129"/>
    </location>
</feature>
<dbReference type="InParanoid" id="A0A067PQE8"/>
<feature type="compositionally biased region" description="Basic residues" evidence="2">
    <location>
        <begin position="100"/>
        <end position="109"/>
    </location>
</feature>
<reference evidence="6" key="1">
    <citation type="journal article" date="2014" name="Proc. Natl. Acad. Sci. U.S.A.">
        <title>Extensive sampling of basidiomycete genomes demonstrates inadequacy of the white-rot/brown-rot paradigm for wood decay fungi.</title>
        <authorList>
            <person name="Riley R."/>
            <person name="Salamov A.A."/>
            <person name="Brown D.W."/>
            <person name="Nagy L.G."/>
            <person name="Floudas D."/>
            <person name="Held B.W."/>
            <person name="Levasseur A."/>
            <person name="Lombard V."/>
            <person name="Morin E."/>
            <person name="Otillar R."/>
            <person name="Lindquist E.A."/>
            <person name="Sun H."/>
            <person name="LaButti K.M."/>
            <person name="Schmutz J."/>
            <person name="Jabbour D."/>
            <person name="Luo H."/>
            <person name="Baker S.E."/>
            <person name="Pisabarro A.G."/>
            <person name="Walton J.D."/>
            <person name="Blanchette R.A."/>
            <person name="Henrissat B."/>
            <person name="Martin F."/>
            <person name="Cullen D."/>
            <person name="Hibbett D.S."/>
            <person name="Grigoriev I.V."/>
        </authorList>
    </citation>
    <scope>NUCLEOTIDE SEQUENCE [LARGE SCALE GENOMIC DNA]</scope>
    <source>
        <strain evidence="6">MUCL 33604</strain>
    </source>
</reference>